<dbReference type="OrthoDB" id="6766970at2759"/>
<keyword evidence="7" id="KW-0675">Receptor</keyword>
<dbReference type="Proteomes" id="UP001151699">
    <property type="component" value="Chromosome A"/>
</dbReference>
<proteinExistence type="inferred from homology"/>
<organism evidence="11 12">
    <name type="scientific">Pseudolycoriella hygida</name>
    <dbReference type="NCBI Taxonomy" id="35572"/>
    <lineage>
        <taxon>Eukaryota</taxon>
        <taxon>Metazoa</taxon>
        <taxon>Ecdysozoa</taxon>
        <taxon>Arthropoda</taxon>
        <taxon>Hexapoda</taxon>
        <taxon>Insecta</taxon>
        <taxon>Pterygota</taxon>
        <taxon>Neoptera</taxon>
        <taxon>Endopterygota</taxon>
        <taxon>Diptera</taxon>
        <taxon>Nematocera</taxon>
        <taxon>Sciaroidea</taxon>
        <taxon>Sciaridae</taxon>
        <taxon>Pseudolycoriella</taxon>
    </lineage>
</organism>
<dbReference type="InterPro" id="IPR001320">
    <property type="entry name" value="Iontro_rcpt_C"/>
</dbReference>
<dbReference type="GO" id="GO:0015276">
    <property type="term" value="F:ligand-gated monoatomic ion channel activity"/>
    <property type="evidence" value="ECO:0007669"/>
    <property type="project" value="InterPro"/>
</dbReference>
<dbReference type="GO" id="GO:0005886">
    <property type="term" value="C:plasma membrane"/>
    <property type="evidence" value="ECO:0007669"/>
    <property type="project" value="UniProtKB-SubCell"/>
</dbReference>
<evidence type="ECO:0000313" key="12">
    <source>
        <dbReference type="Proteomes" id="UP001151699"/>
    </source>
</evidence>
<name>A0A9Q0NGI3_9DIPT</name>
<keyword evidence="6 9" id="KW-0472">Membrane</keyword>
<comment type="similarity">
    <text evidence="2">Belongs to the glutamate-gated ion channel (TC 1.A.10.1) family.</text>
</comment>
<keyword evidence="4 9" id="KW-0812">Transmembrane</keyword>
<keyword evidence="5 9" id="KW-1133">Transmembrane helix</keyword>
<evidence type="ECO:0000256" key="8">
    <source>
        <dbReference type="ARBA" id="ARBA00023180"/>
    </source>
</evidence>
<dbReference type="Pfam" id="PF00060">
    <property type="entry name" value="Lig_chan"/>
    <property type="match status" value="1"/>
</dbReference>
<evidence type="ECO:0000256" key="9">
    <source>
        <dbReference type="SAM" id="Phobius"/>
    </source>
</evidence>
<keyword evidence="12" id="KW-1185">Reference proteome</keyword>
<evidence type="ECO:0000256" key="3">
    <source>
        <dbReference type="ARBA" id="ARBA00022475"/>
    </source>
</evidence>
<evidence type="ECO:0000256" key="1">
    <source>
        <dbReference type="ARBA" id="ARBA00004651"/>
    </source>
</evidence>
<evidence type="ECO:0000256" key="7">
    <source>
        <dbReference type="ARBA" id="ARBA00023170"/>
    </source>
</evidence>
<reference evidence="11" key="1">
    <citation type="submission" date="2022-07" db="EMBL/GenBank/DDBJ databases">
        <authorList>
            <person name="Trinca V."/>
            <person name="Uliana J.V.C."/>
            <person name="Torres T.T."/>
            <person name="Ward R.J."/>
            <person name="Monesi N."/>
        </authorList>
    </citation>
    <scope>NUCLEOTIDE SEQUENCE</scope>
    <source>
        <strain evidence="11">HSMRA1968</strain>
        <tissue evidence="11">Whole embryos</tissue>
    </source>
</reference>
<protein>
    <recommendedName>
        <fullName evidence="10">Ionotropic glutamate receptor C-terminal domain-containing protein</fullName>
    </recommendedName>
</protein>
<evidence type="ECO:0000313" key="11">
    <source>
        <dbReference type="EMBL" id="KAJ6649859.1"/>
    </source>
</evidence>
<keyword evidence="8" id="KW-0325">Glycoprotein</keyword>
<sequence>ISRSVHSRLNGRTEKTLSTSLKSFGLIQYLHQIISVILAWGCNHRTLFLMQSSCCKSADLFTTRNMNIKLITVFVFISQIFSVATQETTPKQFAISQLQSVFECDANILSFMSFRYNHKCVQFVRGNENLNSLKSIVQAFAFDSNSTAVLFAFSKLYFIFEDRTFALNKSDMEKLSRFLYEKAHFGYVFELNSLRKKMALRDLLTLQLTESKRKQQNLVHPFVDRRNRKKQFRVRLNNCYPYVIIEVEDSKQRFTGVEYQLLQQVASNWNVTYFLPIFVNRTRGNVFIDELNNNLVDMRMCSVWLTELDYYDYDLSTFHNHECYTLLTPKPVKLSEVTAIYKTFSSYTWITFVLSFFLFGLLLWVSARIQLMEKTVYTDLSRTFLEVTNIATSHGVDKFPRQYSMNILLLSWILLCLWLGICYTTIYTSLLTSPGYTKIIDSIEDFLENGS</sequence>
<evidence type="ECO:0000256" key="4">
    <source>
        <dbReference type="ARBA" id="ARBA00022692"/>
    </source>
</evidence>
<feature type="non-terminal residue" evidence="11">
    <location>
        <position position="451"/>
    </location>
</feature>
<feature type="transmembrane region" description="Helical" evidence="9">
    <location>
        <begin position="407"/>
        <end position="426"/>
    </location>
</feature>
<comment type="subcellular location">
    <subcellularLocation>
        <location evidence="1">Cell membrane</location>
        <topology evidence="1">Multi-pass membrane protein</topology>
    </subcellularLocation>
</comment>
<gene>
    <name evidence="11" type="ORF">Bhyg_05100</name>
</gene>
<keyword evidence="3" id="KW-1003">Cell membrane</keyword>
<evidence type="ECO:0000256" key="5">
    <source>
        <dbReference type="ARBA" id="ARBA00022989"/>
    </source>
</evidence>
<dbReference type="EMBL" id="WJQU01000001">
    <property type="protein sequence ID" value="KAJ6649859.1"/>
    <property type="molecule type" value="Genomic_DNA"/>
</dbReference>
<evidence type="ECO:0000259" key="10">
    <source>
        <dbReference type="Pfam" id="PF00060"/>
    </source>
</evidence>
<dbReference type="InterPro" id="IPR052192">
    <property type="entry name" value="Insect_Ionotropic_Sensory_Rcpt"/>
</dbReference>
<evidence type="ECO:0000256" key="6">
    <source>
        <dbReference type="ARBA" id="ARBA00023136"/>
    </source>
</evidence>
<comment type="caution">
    <text evidence="11">The sequence shown here is derived from an EMBL/GenBank/DDBJ whole genome shotgun (WGS) entry which is preliminary data.</text>
</comment>
<dbReference type="Gene3D" id="1.10.287.70">
    <property type="match status" value="1"/>
</dbReference>
<dbReference type="PANTHER" id="PTHR42643:SF30">
    <property type="entry name" value="IONOTROPIC RECEPTOR 40A-RELATED"/>
    <property type="match status" value="1"/>
</dbReference>
<dbReference type="PANTHER" id="PTHR42643">
    <property type="entry name" value="IONOTROPIC RECEPTOR 20A-RELATED"/>
    <property type="match status" value="1"/>
</dbReference>
<feature type="transmembrane region" description="Helical" evidence="9">
    <location>
        <begin position="347"/>
        <end position="365"/>
    </location>
</feature>
<accession>A0A9Q0NGI3</accession>
<dbReference type="AlphaFoldDB" id="A0A9Q0NGI3"/>
<feature type="domain" description="Ionotropic glutamate receptor C-terminal" evidence="10">
    <location>
        <begin position="347"/>
        <end position="447"/>
    </location>
</feature>
<dbReference type="GO" id="GO:0050906">
    <property type="term" value="P:detection of stimulus involved in sensory perception"/>
    <property type="evidence" value="ECO:0007669"/>
    <property type="project" value="UniProtKB-ARBA"/>
</dbReference>
<evidence type="ECO:0000256" key="2">
    <source>
        <dbReference type="ARBA" id="ARBA00008685"/>
    </source>
</evidence>